<dbReference type="RefSeq" id="WP_255915022.1">
    <property type="nucleotide sequence ID" value="NZ_JANFQO010000012.1"/>
</dbReference>
<evidence type="ECO:0000313" key="2">
    <source>
        <dbReference type="Proteomes" id="UP001165498"/>
    </source>
</evidence>
<sequence length="418" mass="43237">MVATKPPWPACDGGRLVLWHTLRGLARAGHEIRLIAPVPAGGAAGRDGDGDGDGESLAAGAGIGDGAAGVDVGTSTQASPETPPLAMLRTLCDPQLIPVAARSWPAAAAAALRAGRALSVARHHHAVLERAVADCIEDWRPDLVHAEQLQALANAAPALDAGLPLVLRMQNVESSLWQQVADARTAAWPLRLEARRLRRDEIRALRTATRTLALTARDAAALGAAAAPHCAHAVAPAFPVKLPAGTAPQAGPLVCVAGSGGWWPNRQALDWLLAGVAPRLAAAGLPLHVFGGDPRPLPGVRWHAAPADAVDAFPAGAIAAVPLLIGSGLRMRLLEAWARGLPAVASRVAAAGLDVVHGRELLIADTAADFAAALLRLAAEPQLAASLVEAGRAYLRRHHDPERCTQALLREYALALAD</sequence>
<dbReference type="Pfam" id="PF13692">
    <property type="entry name" value="Glyco_trans_1_4"/>
    <property type="match status" value="1"/>
</dbReference>
<organism evidence="1 2">
    <name type="scientific">Tahibacter harae</name>
    <dbReference type="NCBI Taxonomy" id="2963937"/>
    <lineage>
        <taxon>Bacteria</taxon>
        <taxon>Pseudomonadati</taxon>
        <taxon>Pseudomonadota</taxon>
        <taxon>Gammaproteobacteria</taxon>
        <taxon>Lysobacterales</taxon>
        <taxon>Rhodanobacteraceae</taxon>
        <taxon>Tahibacter</taxon>
    </lineage>
</organism>
<dbReference type="EMBL" id="JANFQO010000012">
    <property type="protein sequence ID" value="MCQ4165832.1"/>
    <property type="molecule type" value="Genomic_DNA"/>
</dbReference>
<keyword evidence="1" id="KW-0808">Transferase</keyword>
<dbReference type="Gene3D" id="3.40.50.2000">
    <property type="entry name" value="Glycogen Phosphorylase B"/>
    <property type="match status" value="2"/>
</dbReference>
<dbReference type="Proteomes" id="UP001165498">
    <property type="component" value="Unassembled WGS sequence"/>
</dbReference>
<dbReference type="PANTHER" id="PTHR12526:SF600">
    <property type="entry name" value="GLYCOSYL TRANSFERASE GROUP 1"/>
    <property type="match status" value="1"/>
</dbReference>
<keyword evidence="2" id="KW-1185">Reference proteome</keyword>
<reference evidence="1" key="1">
    <citation type="submission" date="2022-07" db="EMBL/GenBank/DDBJ databases">
        <title>Tahibacter sp., a new gammaproteobacterium isolated from the silt sample collected at pig farm.</title>
        <authorList>
            <person name="Chen H."/>
        </authorList>
    </citation>
    <scope>NUCLEOTIDE SEQUENCE</scope>
    <source>
        <strain evidence="1">P2K</strain>
    </source>
</reference>
<name>A0ABT1QU56_9GAMM</name>
<keyword evidence="1" id="KW-0328">Glycosyltransferase</keyword>
<gene>
    <name evidence="1" type="ORF">NM961_14010</name>
</gene>
<dbReference type="EC" id="2.4.-.-" evidence="1"/>
<accession>A0ABT1QU56</accession>
<protein>
    <submittedName>
        <fullName evidence="1">Glycosyltransferase</fullName>
        <ecNumber evidence="1">2.4.-.-</ecNumber>
    </submittedName>
</protein>
<dbReference type="PANTHER" id="PTHR12526">
    <property type="entry name" value="GLYCOSYLTRANSFERASE"/>
    <property type="match status" value="1"/>
</dbReference>
<proteinExistence type="predicted"/>
<comment type="caution">
    <text evidence="1">The sequence shown here is derived from an EMBL/GenBank/DDBJ whole genome shotgun (WGS) entry which is preliminary data.</text>
</comment>
<dbReference type="GO" id="GO:0016757">
    <property type="term" value="F:glycosyltransferase activity"/>
    <property type="evidence" value="ECO:0007669"/>
    <property type="project" value="UniProtKB-KW"/>
</dbReference>
<evidence type="ECO:0000313" key="1">
    <source>
        <dbReference type="EMBL" id="MCQ4165832.1"/>
    </source>
</evidence>
<dbReference type="SUPFAM" id="SSF53756">
    <property type="entry name" value="UDP-Glycosyltransferase/glycogen phosphorylase"/>
    <property type="match status" value="1"/>
</dbReference>